<accession>A0A1C3XUP1</accession>
<protein>
    <submittedName>
        <fullName evidence="1">Transposase</fullName>
    </submittedName>
</protein>
<evidence type="ECO:0000313" key="1">
    <source>
        <dbReference type="EMBL" id="SCB56027.1"/>
    </source>
</evidence>
<dbReference type="PANTHER" id="PTHR35004:SF7">
    <property type="entry name" value="INTEGRASE PROTEIN"/>
    <property type="match status" value="1"/>
</dbReference>
<organism evidence="1 2">
    <name type="scientific">Bradyrhizobium shewense</name>
    <dbReference type="NCBI Taxonomy" id="1761772"/>
    <lineage>
        <taxon>Bacteria</taxon>
        <taxon>Pseudomonadati</taxon>
        <taxon>Pseudomonadota</taxon>
        <taxon>Alphaproteobacteria</taxon>
        <taxon>Hyphomicrobiales</taxon>
        <taxon>Nitrobacteraceae</taxon>
        <taxon>Bradyrhizobium</taxon>
    </lineage>
</organism>
<dbReference type="AlphaFoldDB" id="A0A1C3XUP1"/>
<name>A0A1C3XUP1_9BRAD</name>
<dbReference type="Proteomes" id="UP000199184">
    <property type="component" value="Unassembled WGS sequence"/>
</dbReference>
<evidence type="ECO:0000313" key="2">
    <source>
        <dbReference type="Proteomes" id="UP000199184"/>
    </source>
</evidence>
<gene>
    <name evidence="1" type="ORF">GA0061098_10674</name>
</gene>
<keyword evidence="2" id="KW-1185">Reference proteome</keyword>
<dbReference type="PANTHER" id="PTHR35004">
    <property type="entry name" value="TRANSPOSASE RV3428C-RELATED"/>
    <property type="match status" value="1"/>
</dbReference>
<proteinExistence type="predicted"/>
<reference evidence="2" key="1">
    <citation type="submission" date="2016-08" db="EMBL/GenBank/DDBJ databases">
        <authorList>
            <person name="Varghese N."/>
            <person name="Submissions Spin"/>
        </authorList>
    </citation>
    <scope>NUCLEOTIDE SEQUENCE [LARGE SCALE GENOMIC DNA]</scope>
    <source>
        <strain evidence="2">ERR11</strain>
    </source>
</reference>
<sequence length="390" mass="44137">MVLRAGCARGSFGIAAMPVWCARTCWPRKARQSAGGRCKAPCSPTRRWKRRRWRRRDLRGLRADNCRSTLGSGWSRSEDRKSRHSSWWRRSATRDSFMCVRSGPRGRSIGLPASRVHSRFTTLGGVPEEVLMDNPWALVVRNDAVSRSVQFNDMLIAFTKHWDFRPRACAPYRAHTKRKTESGVGYVKKERNCRSFLLKLGKHSKRIASVKVANVRVHGTTGEAPIIRFAHDEIHRWKPLRGLHSFGSLRELTRVVGNDCAVEFDTNSYSVPPDWRARCRNDRGRRSADRPWIAPGRSAQAIGGAPAADHRLRSSAWSWWLQWRGLPGGDRGGAGAVSIAVVLTPSCRIQSRDRSPLDEAARANLSARETLILLCERKIARRTTAASRWR</sequence>
<dbReference type="EMBL" id="FMAI01000067">
    <property type="protein sequence ID" value="SCB56027.1"/>
    <property type="molecule type" value="Genomic_DNA"/>
</dbReference>